<dbReference type="GO" id="GO:0051225">
    <property type="term" value="P:spindle assembly"/>
    <property type="evidence" value="ECO:0007669"/>
    <property type="project" value="TreeGrafter"/>
</dbReference>
<dbReference type="PANTHER" id="PTHR31807:SF38">
    <property type="entry name" value="QWRF MOTIF-CONTAINING PROTEIN 9"/>
    <property type="match status" value="1"/>
</dbReference>
<sequence length="151" mass="16547">MAFSQCQSRCSPLCTKLRESVSAKRREFQFLKRKLKLISILKEQMMYLEDWAILDQVYTSSLTGAVEALKASTLRLPVVDGAKADVLKVKDAVCSAVDVMKATASSVCLLLPKVGHVNSFVGEVANLSTKEHVLLHECRNLLSMTAAMQGG</sequence>
<dbReference type="EMBL" id="JAYMYS010000001">
    <property type="protein sequence ID" value="KAK7410081.1"/>
    <property type="molecule type" value="Genomic_DNA"/>
</dbReference>
<dbReference type="GO" id="GO:0008017">
    <property type="term" value="F:microtubule binding"/>
    <property type="evidence" value="ECO:0007669"/>
    <property type="project" value="TreeGrafter"/>
</dbReference>
<comment type="caution">
    <text evidence="2">The sequence shown here is derived from an EMBL/GenBank/DDBJ whole genome shotgun (WGS) entry which is preliminary data.</text>
</comment>
<dbReference type="GO" id="GO:0005880">
    <property type="term" value="C:nuclear microtubule"/>
    <property type="evidence" value="ECO:0007669"/>
    <property type="project" value="TreeGrafter"/>
</dbReference>
<dbReference type="InterPro" id="IPR007573">
    <property type="entry name" value="QWRF"/>
</dbReference>
<gene>
    <name evidence="2" type="ORF">VNO78_00582</name>
</gene>
<comment type="similarity">
    <text evidence="1">Belongs to the QWRF family.</text>
</comment>
<proteinExistence type="inferred from homology"/>
<name>A0AAN9T836_PSOTE</name>
<evidence type="ECO:0000313" key="2">
    <source>
        <dbReference type="EMBL" id="KAK7410081.1"/>
    </source>
</evidence>
<accession>A0AAN9T836</accession>
<dbReference type="Pfam" id="PF04484">
    <property type="entry name" value="QWRF"/>
    <property type="match status" value="1"/>
</dbReference>
<evidence type="ECO:0000256" key="1">
    <source>
        <dbReference type="ARBA" id="ARBA00010016"/>
    </source>
</evidence>
<keyword evidence="3" id="KW-1185">Reference proteome</keyword>
<evidence type="ECO:0000313" key="3">
    <source>
        <dbReference type="Proteomes" id="UP001386955"/>
    </source>
</evidence>
<protein>
    <submittedName>
        <fullName evidence="2">Uncharacterized protein</fullName>
    </submittedName>
</protein>
<dbReference type="PANTHER" id="PTHR31807">
    <property type="entry name" value="AUGMIN FAMILY MEMBER"/>
    <property type="match status" value="1"/>
</dbReference>
<dbReference type="AlphaFoldDB" id="A0AAN9T836"/>
<dbReference type="Proteomes" id="UP001386955">
    <property type="component" value="Unassembled WGS sequence"/>
</dbReference>
<dbReference type="GO" id="GO:0005737">
    <property type="term" value="C:cytoplasm"/>
    <property type="evidence" value="ECO:0007669"/>
    <property type="project" value="TreeGrafter"/>
</dbReference>
<reference evidence="2 3" key="1">
    <citation type="submission" date="2024-01" db="EMBL/GenBank/DDBJ databases">
        <title>The genomes of 5 underutilized Papilionoideae crops provide insights into root nodulation and disease resistanc.</title>
        <authorList>
            <person name="Jiang F."/>
        </authorList>
    </citation>
    <scope>NUCLEOTIDE SEQUENCE [LARGE SCALE GENOMIC DNA]</scope>
    <source>
        <strain evidence="2">DUOXIRENSHENG_FW03</strain>
        <tissue evidence="2">Leaves</tissue>
    </source>
</reference>
<organism evidence="2 3">
    <name type="scientific">Psophocarpus tetragonolobus</name>
    <name type="common">Winged bean</name>
    <name type="synonym">Dolichos tetragonolobus</name>
    <dbReference type="NCBI Taxonomy" id="3891"/>
    <lineage>
        <taxon>Eukaryota</taxon>
        <taxon>Viridiplantae</taxon>
        <taxon>Streptophyta</taxon>
        <taxon>Embryophyta</taxon>
        <taxon>Tracheophyta</taxon>
        <taxon>Spermatophyta</taxon>
        <taxon>Magnoliopsida</taxon>
        <taxon>eudicotyledons</taxon>
        <taxon>Gunneridae</taxon>
        <taxon>Pentapetalae</taxon>
        <taxon>rosids</taxon>
        <taxon>fabids</taxon>
        <taxon>Fabales</taxon>
        <taxon>Fabaceae</taxon>
        <taxon>Papilionoideae</taxon>
        <taxon>50 kb inversion clade</taxon>
        <taxon>NPAAA clade</taxon>
        <taxon>indigoferoid/millettioid clade</taxon>
        <taxon>Phaseoleae</taxon>
        <taxon>Psophocarpus</taxon>
    </lineage>
</organism>